<dbReference type="SMART" id="SM00184">
    <property type="entry name" value="RING"/>
    <property type="match status" value="1"/>
</dbReference>
<proteinExistence type="predicted"/>
<dbReference type="SUPFAM" id="SSF57845">
    <property type="entry name" value="B-box zinc-binding domain"/>
    <property type="match status" value="1"/>
</dbReference>
<keyword evidence="7" id="KW-0206">Cytoskeleton</keyword>
<dbReference type="Gene3D" id="3.30.40.10">
    <property type="entry name" value="Zinc/RING finger domain, C3HC4 (zinc finger)"/>
    <property type="match status" value="1"/>
</dbReference>
<dbReference type="CDD" id="cd19803">
    <property type="entry name" value="Bbox1_TRIM9-like_C-I"/>
    <property type="match status" value="1"/>
</dbReference>
<dbReference type="Gene3D" id="2.60.40.10">
    <property type="entry name" value="Immunoglobulins"/>
    <property type="match status" value="1"/>
</dbReference>
<keyword evidence="15" id="KW-1185">Reference proteome</keyword>
<feature type="region of interest" description="Disordered" evidence="9">
    <location>
        <begin position="70"/>
        <end position="90"/>
    </location>
</feature>
<dbReference type="FunCoup" id="H2YPM3">
    <property type="interactions" value="3"/>
</dbReference>
<dbReference type="SMART" id="SM00502">
    <property type="entry name" value="BBC"/>
    <property type="match status" value="1"/>
</dbReference>
<dbReference type="SUPFAM" id="SSF57850">
    <property type="entry name" value="RING/U-box"/>
    <property type="match status" value="1"/>
</dbReference>
<dbReference type="Gene3D" id="4.10.830.40">
    <property type="match status" value="1"/>
</dbReference>
<dbReference type="InterPro" id="IPR013320">
    <property type="entry name" value="ConA-like_dom_sf"/>
</dbReference>
<evidence type="ECO:0000313" key="15">
    <source>
        <dbReference type="Proteomes" id="UP000007875"/>
    </source>
</evidence>
<evidence type="ECO:0000259" key="11">
    <source>
        <dbReference type="PROSITE" id="PS50188"/>
    </source>
</evidence>
<dbReference type="InterPro" id="IPR017907">
    <property type="entry name" value="Znf_RING_CS"/>
</dbReference>
<dbReference type="CDD" id="cd16576">
    <property type="entry name" value="RING-HC_TRIM9-like_C-I"/>
    <property type="match status" value="1"/>
</dbReference>
<dbReference type="GO" id="GO:0008270">
    <property type="term" value="F:zinc ion binding"/>
    <property type="evidence" value="ECO:0007669"/>
    <property type="project" value="UniProtKB-KW"/>
</dbReference>
<dbReference type="InParanoid" id="H2YPM3"/>
<dbReference type="AlphaFoldDB" id="H2YPM3"/>
<reference evidence="15" key="1">
    <citation type="submission" date="2003-08" db="EMBL/GenBank/DDBJ databases">
        <authorList>
            <person name="Birren B."/>
            <person name="Nusbaum C."/>
            <person name="Abebe A."/>
            <person name="Abouelleil A."/>
            <person name="Adekoya E."/>
            <person name="Ait-zahra M."/>
            <person name="Allen N."/>
            <person name="Allen T."/>
            <person name="An P."/>
            <person name="Anderson M."/>
            <person name="Anderson S."/>
            <person name="Arachchi H."/>
            <person name="Armbruster J."/>
            <person name="Bachantsang P."/>
            <person name="Baldwin J."/>
            <person name="Barry A."/>
            <person name="Bayul T."/>
            <person name="Blitshsteyn B."/>
            <person name="Bloom T."/>
            <person name="Blye J."/>
            <person name="Boguslavskiy L."/>
            <person name="Borowsky M."/>
            <person name="Boukhgalter B."/>
            <person name="Brunache A."/>
            <person name="Butler J."/>
            <person name="Calixte N."/>
            <person name="Calvo S."/>
            <person name="Camarata J."/>
            <person name="Campo K."/>
            <person name="Chang J."/>
            <person name="Cheshatsang Y."/>
            <person name="Citroen M."/>
            <person name="Collymore A."/>
            <person name="Considine T."/>
            <person name="Cook A."/>
            <person name="Cooke P."/>
            <person name="Corum B."/>
            <person name="Cuomo C."/>
            <person name="David R."/>
            <person name="Dawoe T."/>
            <person name="Degray S."/>
            <person name="Dodge S."/>
            <person name="Dooley K."/>
            <person name="Dorje P."/>
            <person name="Dorjee K."/>
            <person name="Dorris L."/>
            <person name="Duffey N."/>
            <person name="Dupes A."/>
            <person name="Elkins T."/>
            <person name="Engels R."/>
            <person name="Erickson J."/>
            <person name="Farina A."/>
            <person name="Faro S."/>
            <person name="Ferreira P."/>
            <person name="Fischer H."/>
            <person name="Fitzgerald M."/>
            <person name="Foley K."/>
            <person name="Gage D."/>
            <person name="Galagan J."/>
            <person name="Gearin G."/>
            <person name="Gnerre S."/>
            <person name="Gnirke A."/>
            <person name="Goyette A."/>
            <person name="Graham J."/>
            <person name="Grandbois E."/>
            <person name="Gyaltsen K."/>
            <person name="Hafez N."/>
            <person name="Hagopian D."/>
            <person name="Hagos B."/>
            <person name="Hall J."/>
            <person name="Hatcher B."/>
            <person name="Heller A."/>
            <person name="Higgins H."/>
            <person name="Honan T."/>
            <person name="Horn A."/>
            <person name="Houde N."/>
            <person name="Hughes L."/>
            <person name="Hulme W."/>
            <person name="Husby E."/>
            <person name="Iliev I."/>
            <person name="Jaffe D."/>
            <person name="Jones C."/>
            <person name="Kamal M."/>
            <person name="Kamat A."/>
            <person name="Kamvysselis M."/>
            <person name="Karlsson E."/>
            <person name="Kells C."/>
            <person name="Kieu A."/>
            <person name="Kisner P."/>
            <person name="Kodira C."/>
            <person name="Kulbokas E."/>
            <person name="Labutti K."/>
            <person name="Lama D."/>
            <person name="Landers T."/>
            <person name="Leger J."/>
            <person name="Levine S."/>
            <person name="Lewis D."/>
            <person name="Lewis T."/>
            <person name="Lindblad-toh K."/>
            <person name="Liu X."/>
            <person name="Lokyitsang T."/>
            <person name="Lokyitsang Y."/>
            <person name="Lucien O."/>
            <person name="Lui A."/>
            <person name="Ma L.J."/>
            <person name="Mabbitt R."/>
            <person name="Macdonald J."/>
            <person name="Maclean C."/>
            <person name="Major J."/>
            <person name="Manning J."/>
            <person name="Marabella R."/>
            <person name="Maru K."/>
            <person name="Matthews C."/>
            <person name="Mauceli E."/>
            <person name="Mccarthy M."/>
            <person name="Mcdonough S."/>
            <person name="Mcghee T."/>
            <person name="Meldrim J."/>
            <person name="Meneus L."/>
            <person name="Mesirov J."/>
            <person name="Mihalev A."/>
            <person name="Mihova T."/>
            <person name="Mikkelsen T."/>
            <person name="Mlenga V."/>
            <person name="Moru K."/>
            <person name="Mozes J."/>
            <person name="Mulrain L."/>
            <person name="Munson G."/>
            <person name="Naylor J."/>
            <person name="Newes C."/>
            <person name="Nguyen C."/>
            <person name="Nguyen N."/>
            <person name="Nguyen T."/>
            <person name="Nicol R."/>
            <person name="Nielsen C."/>
            <person name="Nizzari M."/>
            <person name="Norbu C."/>
            <person name="Norbu N."/>
            <person name="O'donnell P."/>
            <person name="Okoawo O."/>
            <person name="O'leary S."/>
            <person name="Omotosho B."/>
            <person name="O'neill K."/>
            <person name="Osman S."/>
            <person name="Parker S."/>
            <person name="Perrin D."/>
            <person name="Phunkhang P."/>
            <person name="Piqani B."/>
            <person name="Purcell S."/>
            <person name="Rachupka T."/>
            <person name="Ramasamy U."/>
            <person name="Rameau R."/>
            <person name="Ray V."/>
            <person name="Raymond C."/>
            <person name="Retta R."/>
            <person name="Richardson S."/>
            <person name="Rise C."/>
            <person name="Rodriguez J."/>
            <person name="Rogers J."/>
            <person name="Rogov P."/>
            <person name="Rutman M."/>
            <person name="Schupbach R."/>
            <person name="Seaman C."/>
            <person name="Settipalli S."/>
            <person name="Sharpe T."/>
            <person name="Sheridan J."/>
            <person name="Sherpa N."/>
            <person name="Shi J."/>
            <person name="Smirnov S."/>
            <person name="Smith C."/>
            <person name="Sougnez C."/>
            <person name="Spencer B."/>
            <person name="Stalker J."/>
            <person name="Stange-thomann N."/>
            <person name="Stavropoulos S."/>
            <person name="Stetson K."/>
            <person name="Stone C."/>
            <person name="Stone S."/>
            <person name="Stubbs M."/>
            <person name="Talamas J."/>
            <person name="Tchuinga P."/>
            <person name="Tenzing P."/>
            <person name="Tesfaye S."/>
            <person name="Theodore J."/>
            <person name="Thoulutsang Y."/>
            <person name="Topham K."/>
            <person name="Towey S."/>
            <person name="Tsamla T."/>
            <person name="Tsomo N."/>
            <person name="Vallee D."/>
            <person name="Vassiliev H."/>
            <person name="Venkataraman V."/>
            <person name="Vinson J."/>
            <person name="Vo A."/>
            <person name="Wade C."/>
            <person name="Wang S."/>
            <person name="Wangchuk T."/>
            <person name="Wangdi T."/>
            <person name="Whittaker C."/>
            <person name="Wilkinson J."/>
            <person name="Wu Y."/>
            <person name="Wyman D."/>
            <person name="Yadav S."/>
            <person name="Yang S."/>
            <person name="Yang X."/>
            <person name="Yeager S."/>
            <person name="Yee E."/>
            <person name="Young G."/>
            <person name="Zainoun J."/>
            <person name="Zembeck L."/>
            <person name="Zimmer A."/>
            <person name="Zody M."/>
            <person name="Lander E."/>
        </authorList>
    </citation>
    <scope>NUCLEOTIDE SEQUENCE [LARGE SCALE GENOMIC DNA]</scope>
</reference>
<evidence type="ECO:0000256" key="8">
    <source>
        <dbReference type="PROSITE-ProRule" id="PRU00024"/>
    </source>
</evidence>
<dbReference type="InterPro" id="IPR001841">
    <property type="entry name" value="Znf_RING"/>
</dbReference>
<dbReference type="PROSITE" id="PS50119">
    <property type="entry name" value="ZF_BBOX"/>
    <property type="match status" value="1"/>
</dbReference>
<evidence type="ECO:0000256" key="2">
    <source>
        <dbReference type="ARBA" id="ARBA00022490"/>
    </source>
</evidence>
<dbReference type="SMART" id="SM00060">
    <property type="entry name" value="FN3"/>
    <property type="match status" value="1"/>
</dbReference>
<dbReference type="InterPro" id="IPR017903">
    <property type="entry name" value="COS_domain"/>
</dbReference>
<feature type="domain" description="COS" evidence="13">
    <location>
        <begin position="416"/>
        <end position="474"/>
    </location>
</feature>
<dbReference type="InterPro" id="IPR036116">
    <property type="entry name" value="FN3_sf"/>
</dbReference>
<dbReference type="OMA" id="GKHAKHE"/>
<evidence type="ECO:0000256" key="5">
    <source>
        <dbReference type="ARBA" id="ARBA00022833"/>
    </source>
</evidence>
<evidence type="ECO:0000256" key="3">
    <source>
        <dbReference type="ARBA" id="ARBA00022723"/>
    </source>
</evidence>
<dbReference type="InterPro" id="IPR000315">
    <property type="entry name" value="Znf_B-box"/>
</dbReference>
<feature type="compositionally biased region" description="Low complexity" evidence="9">
    <location>
        <begin position="70"/>
        <end position="81"/>
    </location>
</feature>
<dbReference type="CDD" id="cd12889">
    <property type="entry name" value="SPRY_PRY_TRIM67_9"/>
    <property type="match status" value="1"/>
</dbReference>
<dbReference type="InterPro" id="IPR003877">
    <property type="entry name" value="SPRY_dom"/>
</dbReference>
<evidence type="ECO:0000256" key="9">
    <source>
        <dbReference type="SAM" id="MobiDB-lite"/>
    </source>
</evidence>
<evidence type="ECO:0000256" key="6">
    <source>
        <dbReference type="ARBA" id="ARBA00023054"/>
    </source>
</evidence>
<dbReference type="Pfam" id="PF00622">
    <property type="entry name" value="SPRY"/>
    <property type="match status" value="1"/>
</dbReference>
<keyword evidence="6" id="KW-0175">Coiled coil</keyword>
<dbReference type="STRING" id="51511.ENSCSAVP00000007281"/>
<feature type="domain" description="Fibronectin type-III" evidence="12">
    <location>
        <begin position="491"/>
        <end position="584"/>
    </location>
</feature>
<dbReference type="Pfam" id="PF00643">
    <property type="entry name" value="zf-B_box"/>
    <property type="match status" value="1"/>
</dbReference>
<dbReference type="SUPFAM" id="SSF49899">
    <property type="entry name" value="Concanavalin A-like lectins/glucanases"/>
    <property type="match status" value="1"/>
</dbReference>
<dbReference type="InterPro" id="IPR013783">
    <property type="entry name" value="Ig-like_fold"/>
</dbReference>
<dbReference type="InterPro" id="IPR003961">
    <property type="entry name" value="FN3_dom"/>
</dbReference>
<evidence type="ECO:0000313" key="14">
    <source>
        <dbReference type="Ensembl" id="ENSCSAVP00000007281.1"/>
    </source>
</evidence>
<dbReference type="PROSITE" id="PS00518">
    <property type="entry name" value="ZF_RING_1"/>
    <property type="match status" value="1"/>
</dbReference>
<dbReference type="PROSITE" id="PS51262">
    <property type="entry name" value="COS"/>
    <property type="match status" value="1"/>
</dbReference>
<dbReference type="Pfam" id="PF22586">
    <property type="entry name" value="ANCHR-like_BBOX"/>
    <property type="match status" value="1"/>
</dbReference>
<evidence type="ECO:0000259" key="13">
    <source>
        <dbReference type="PROSITE" id="PS51262"/>
    </source>
</evidence>
<accession>H2YPM3</accession>
<comment type="subcellular location">
    <subcellularLocation>
        <location evidence="1">Cytoplasm</location>
        <location evidence="1">Cytoskeleton</location>
    </subcellularLocation>
</comment>
<dbReference type="Pfam" id="PF00041">
    <property type="entry name" value="fn3"/>
    <property type="match status" value="1"/>
</dbReference>
<dbReference type="Ensembl" id="ENSCSAVT00000007375.1">
    <property type="protein sequence ID" value="ENSCSAVP00000007281.1"/>
    <property type="gene ID" value="ENSCSAVG00000004346.1"/>
</dbReference>
<sequence length="760" mass="84571">MEEELQCPVCHCIFNDPVILPCNHNVCYQCANTLIHPLPSAYNIVTQQFPQHDADKVSLLSETVLSDSDSGYSASSSGGSDTPCTPSSTTIVNDPFHSHASAISIAQTTTPATLTGVNLPSLPESVSCLTCPICNRASFVDDRGINGLPRNKAMNSIVGRYTRTLDASLRPPPPVSPKKPATPVLRRPQKPVQICQLCEGKSPQVATVKCLQCEVLYCNVCREKCHPSRGPLAKHTLVNADSEKQEPARKIGYPTLPNKPIVKNGVRLPSCSHHPTEKTSLYCLSCHLPLCVLCQDEGRHKNHEVKPIGALYKSRKGQLSQQMSSLSTKARQAKDLVMALREMPAEIEKSSNELESKTVTQLNHLMELLQRKKEDFLQIIGKEREAKCKMVQEQLQQATMKLRNTTGLLEYCIEVMKDNDPSAFLQVSQSLTERVACNEQQWNDRNLAPRTKSEFEMDLVTSSMATEIEKLDFFQMKVHLVFSRFNSLSPVPSKPVIRAEECGSRNNTVTLSWVAAPKSMVEIFRLEMDDGNNGNFREVYAGKETVCTVDGLHFNSVYRARVRACNKAGSSPYSDPLQLQTSEVASFHLDPKQGHCDIRLTNNNCTVTSESFDDRVVLGSVGFSRGIHYWEFSVDRYEGRPDPSFGVAFYDVDKGQLLGKESRGWGMYIDESRSWLMHNNEHSNRHDVGVKVGSRVGVLLDIARSMLSFYVNGKQQGIPLALPTSQGNYHARNQTLFFPAISVNRNVEVTLHTGLRSPTQ</sequence>
<dbReference type="GO" id="GO:0005856">
    <property type="term" value="C:cytoskeleton"/>
    <property type="evidence" value="ECO:0007669"/>
    <property type="project" value="UniProtKB-SubCell"/>
</dbReference>
<evidence type="ECO:0000256" key="7">
    <source>
        <dbReference type="ARBA" id="ARBA00023212"/>
    </source>
</evidence>
<name>H2YPM3_CIOSA</name>
<dbReference type="InterPro" id="IPR043136">
    <property type="entry name" value="B30.2/SPRY_sf"/>
</dbReference>
<feature type="domain" description="B30.2/SPRY" evidence="11">
    <location>
        <begin position="567"/>
        <end position="758"/>
    </location>
</feature>
<evidence type="ECO:0000259" key="10">
    <source>
        <dbReference type="PROSITE" id="PS50119"/>
    </source>
</evidence>
<keyword evidence="2" id="KW-0963">Cytoplasm</keyword>
<dbReference type="PANTHER" id="PTHR24099">
    <property type="entry name" value="E3 UBIQUITIN-PROTEIN LIGASE TRIM36-RELATED"/>
    <property type="match status" value="1"/>
</dbReference>
<organism evidence="14 15">
    <name type="scientific">Ciona savignyi</name>
    <name type="common">Pacific transparent sea squirt</name>
    <dbReference type="NCBI Taxonomy" id="51511"/>
    <lineage>
        <taxon>Eukaryota</taxon>
        <taxon>Metazoa</taxon>
        <taxon>Chordata</taxon>
        <taxon>Tunicata</taxon>
        <taxon>Ascidiacea</taxon>
        <taxon>Phlebobranchia</taxon>
        <taxon>Cionidae</taxon>
        <taxon>Ciona</taxon>
    </lineage>
</organism>
<dbReference type="SMART" id="SM00449">
    <property type="entry name" value="SPRY"/>
    <property type="match status" value="1"/>
</dbReference>
<dbReference type="InterPro" id="IPR003649">
    <property type="entry name" value="Bbox_C"/>
</dbReference>
<feature type="domain" description="B box-type" evidence="10">
    <location>
        <begin position="266"/>
        <end position="308"/>
    </location>
</feature>
<dbReference type="eggNOG" id="KOG4367">
    <property type="taxonomic scope" value="Eukaryota"/>
</dbReference>
<evidence type="ECO:0000259" key="12">
    <source>
        <dbReference type="PROSITE" id="PS50853"/>
    </source>
</evidence>
<dbReference type="SMART" id="SM00336">
    <property type="entry name" value="BBOX"/>
    <property type="match status" value="2"/>
</dbReference>
<keyword evidence="4 8" id="KW-0863">Zinc-finger</keyword>
<evidence type="ECO:0000256" key="4">
    <source>
        <dbReference type="ARBA" id="ARBA00022771"/>
    </source>
</evidence>
<dbReference type="InterPro" id="IPR001870">
    <property type="entry name" value="B30.2/SPRY"/>
</dbReference>
<dbReference type="Gene3D" id="2.60.120.920">
    <property type="match status" value="1"/>
</dbReference>
<evidence type="ECO:0000256" key="1">
    <source>
        <dbReference type="ARBA" id="ARBA00004245"/>
    </source>
</evidence>
<reference evidence="14" key="3">
    <citation type="submission" date="2025-09" db="UniProtKB">
        <authorList>
            <consortium name="Ensembl"/>
        </authorList>
    </citation>
    <scope>IDENTIFICATION</scope>
</reference>
<dbReference type="Proteomes" id="UP000007875">
    <property type="component" value="Unassembled WGS sequence"/>
</dbReference>
<dbReference type="InterPro" id="IPR050617">
    <property type="entry name" value="E3_ligase_FN3/SPRY"/>
</dbReference>
<dbReference type="PROSITE" id="PS50853">
    <property type="entry name" value="FN3"/>
    <property type="match status" value="1"/>
</dbReference>
<dbReference type="GeneTree" id="ENSGT00940000166775"/>
<dbReference type="Gene3D" id="3.30.160.60">
    <property type="entry name" value="Classic Zinc Finger"/>
    <property type="match status" value="1"/>
</dbReference>
<dbReference type="PROSITE" id="PS50188">
    <property type="entry name" value="B302_SPRY"/>
    <property type="match status" value="1"/>
</dbReference>
<dbReference type="Gene3D" id="1.20.5.170">
    <property type="match status" value="1"/>
</dbReference>
<dbReference type="FunFam" id="2.60.40.10:FF:000178">
    <property type="entry name" value="E3 ubiquitin-protein ligase TRIM9 isoform X1"/>
    <property type="match status" value="1"/>
</dbReference>
<dbReference type="PANTHER" id="PTHR24099:SF15">
    <property type="entry name" value="E3 UBIQUITIN-PROTEIN LIGASE TRIM9"/>
    <property type="match status" value="1"/>
</dbReference>
<keyword evidence="3" id="KW-0479">Metal-binding</keyword>
<dbReference type="InterPro" id="IPR013083">
    <property type="entry name" value="Znf_RING/FYVE/PHD"/>
</dbReference>
<protein>
    <submittedName>
        <fullName evidence="14">Uncharacterized protein</fullName>
    </submittedName>
</protein>
<dbReference type="CDD" id="cd00063">
    <property type="entry name" value="FN3"/>
    <property type="match status" value="1"/>
</dbReference>
<reference evidence="14" key="2">
    <citation type="submission" date="2025-08" db="UniProtKB">
        <authorList>
            <consortium name="Ensembl"/>
        </authorList>
    </citation>
    <scope>IDENTIFICATION</scope>
</reference>
<dbReference type="SUPFAM" id="SSF49265">
    <property type="entry name" value="Fibronectin type III"/>
    <property type="match status" value="1"/>
</dbReference>
<keyword evidence="5" id="KW-0862">Zinc</keyword>